<reference evidence="11 12" key="1">
    <citation type="submission" date="2023-01" db="EMBL/GenBank/DDBJ databases">
        <title>Analysis of 21 Apiospora genomes using comparative genomics revels a genus with tremendous synthesis potential of carbohydrate active enzymes and secondary metabolites.</title>
        <authorList>
            <person name="Sorensen T."/>
        </authorList>
    </citation>
    <scope>NUCLEOTIDE SEQUENCE [LARGE SCALE GENOMIC DNA]</scope>
    <source>
        <strain evidence="11 12">CBS 135458</strain>
    </source>
</reference>
<keyword evidence="3" id="KW-0808">Transferase</keyword>
<sequence>MATEKDDDEYHVYDPSNSSWVSMSLPAMTNTEDEGDNDGSDNDGSDNNGNTECMFCTEHATEFVVLPCNHLWCRGCLKYPFAMAYNGGFGRAPRCCGDIEPTPTILSPHGTHRPVPAYCHSCHEFVPEHFVVGGKLATCATCKTFTCVPCGKALHAGDCAEDADMNTTLALGKKKGWKQCPNCKTLIEHVQGCHEISCHCGHSFCFICGKQYEDCTCHVFEGPGRLQDEAYTLLEDDL</sequence>
<dbReference type="EMBL" id="JAQQWL010000003">
    <property type="protein sequence ID" value="KAK8079106.1"/>
    <property type="molecule type" value="Genomic_DNA"/>
</dbReference>
<dbReference type="EC" id="2.3.2.31" evidence="2"/>
<evidence type="ECO:0000256" key="3">
    <source>
        <dbReference type="ARBA" id="ARBA00022679"/>
    </source>
</evidence>
<dbReference type="PROSITE" id="PS51873">
    <property type="entry name" value="TRIAD"/>
    <property type="match status" value="1"/>
</dbReference>
<dbReference type="Gene3D" id="1.20.120.1750">
    <property type="match status" value="1"/>
</dbReference>
<dbReference type="InterPro" id="IPR002867">
    <property type="entry name" value="IBR_dom"/>
</dbReference>
<feature type="region of interest" description="Disordered" evidence="9">
    <location>
        <begin position="1"/>
        <end position="44"/>
    </location>
</feature>
<accession>A0ABR1W6K0</accession>
<evidence type="ECO:0000256" key="5">
    <source>
        <dbReference type="ARBA" id="ARBA00022737"/>
    </source>
</evidence>
<feature type="compositionally biased region" description="Acidic residues" evidence="9">
    <location>
        <begin position="31"/>
        <end position="44"/>
    </location>
</feature>
<evidence type="ECO:0000256" key="1">
    <source>
        <dbReference type="ARBA" id="ARBA00001798"/>
    </source>
</evidence>
<name>A0ABR1W6K0_9PEZI</name>
<gene>
    <name evidence="11" type="ORF">PG994_002913</name>
</gene>
<comment type="catalytic activity">
    <reaction evidence="1">
        <text>[E2 ubiquitin-conjugating enzyme]-S-ubiquitinyl-L-cysteine + [acceptor protein]-L-lysine = [E2 ubiquitin-conjugating enzyme]-L-cysteine + [acceptor protein]-N(6)-ubiquitinyl-L-lysine.</text>
        <dbReference type="EC" id="2.3.2.31"/>
    </reaction>
</comment>
<evidence type="ECO:0000259" key="10">
    <source>
        <dbReference type="PROSITE" id="PS51873"/>
    </source>
</evidence>
<dbReference type="Gene3D" id="3.30.40.10">
    <property type="entry name" value="Zinc/RING finger domain, C3HC4 (zinc finger)"/>
    <property type="match status" value="1"/>
</dbReference>
<dbReference type="GeneID" id="92087385"/>
<keyword evidence="8" id="KW-0862">Zinc</keyword>
<dbReference type="InterPro" id="IPR044066">
    <property type="entry name" value="TRIAD_supradom"/>
</dbReference>
<evidence type="ECO:0000256" key="8">
    <source>
        <dbReference type="ARBA" id="ARBA00022833"/>
    </source>
</evidence>
<protein>
    <recommendedName>
        <fullName evidence="2">RBR-type E3 ubiquitin transferase</fullName>
        <ecNumber evidence="2">2.3.2.31</ecNumber>
    </recommendedName>
</protein>
<evidence type="ECO:0000256" key="4">
    <source>
        <dbReference type="ARBA" id="ARBA00022723"/>
    </source>
</evidence>
<evidence type="ECO:0000256" key="7">
    <source>
        <dbReference type="ARBA" id="ARBA00022786"/>
    </source>
</evidence>
<feature type="domain" description="RING-type" evidence="10">
    <location>
        <begin position="49"/>
        <end position="221"/>
    </location>
</feature>
<organism evidence="11 12">
    <name type="scientific">Apiospora phragmitis</name>
    <dbReference type="NCBI Taxonomy" id="2905665"/>
    <lineage>
        <taxon>Eukaryota</taxon>
        <taxon>Fungi</taxon>
        <taxon>Dikarya</taxon>
        <taxon>Ascomycota</taxon>
        <taxon>Pezizomycotina</taxon>
        <taxon>Sordariomycetes</taxon>
        <taxon>Xylariomycetidae</taxon>
        <taxon>Amphisphaeriales</taxon>
        <taxon>Apiosporaceae</taxon>
        <taxon>Apiospora</taxon>
    </lineage>
</organism>
<dbReference type="SUPFAM" id="SSF57850">
    <property type="entry name" value="RING/U-box"/>
    <property type="match status" value="2"/>
</dbReference>
<comment type="caution">
    <text evidence="11">The sequence shown here is derived from an EMBL/GenBank/DDBJ whole genome shotgun (WGS) entry which is preliminary data.</text>
</comment>
<keyword evidence="5" id="KW-0677">Repeat</keyword>
<dbReference type="InterPro" id="IPR013083">
    <property type="entry name" value="Znf_RING/FYVE/PHD"/>
</dbReference>
<keyword evidence="7" id="KW-0833">Ubl conjugation pathway</keyword>
<dbReference type="Proteomes" id="UP001480595">
    <property type="component" value="Unassembled WGS sequence"/>
</dbReference>
<dbReference type="Pfam" id="PF01485">
    <property type="entry name" value="IBR"/>
    <property type="match status" value="1"/>
</dbReference>
<dbReference type="PANTHER" id="PTHR11685">
    <property type="entry name" value="RBR FAMILY RING FINGER AND IBR DOMAIN-CONTAINING"/>
    <property type="match status" value="1"/>
</dbReference>
<evidence type="ECO:0000256" key="6">
    <source>
        <dbReference type="ARBA" id="ARBA00022771"/>
    </source>
</evidence>
<dbReference type="InterPro" id="IPR031127">
    <property type="entry name" value="E3_UB_ligase_RBR"/>
</dbReference>
<proteinExistence type="predicted"/>
<dbReference type="CDD" id="cd22584">
    <property type="entry name" value="Rcat_RBR_unk"/>
    <property type="match status" value="1"/>
</dbReference>
<evidence type="ECO:0000256" key="2">
    <source>
        <dbReference type="ARBA" id="ARBA00012251"/>
    </source>
</evidence>
<evidence type="ECO:0000313" key="12">
    <source>
        <dbReference type="Proteomes" id="UP001480595"/>
    </source>
</evidence>
<keyword evidence="4" id="KW-0479">Metal-binding</keyword>
<dbReference type="RefSeq" id="XP_066720177.1">
    <property type="nucleotide sequence ID" value="XM_066854322.1"/>
</dbReference>
<evidence type="ECO:0000313" key="11">
    <source>
        <dbReference type="EMBL" id="KAK8079106.1"/>
    </source>
</evidence>
<keyword evidence="6" id="KW-0863">Zinc-finger</keyword>
<evidence type="ECO:0000256" key="9">
    <source>
        <dbReference type="SAM" id="MobiDB-lite"/>
    </source>
</evidence>
<keyword evidence="12" id="KW-1185">Reference proteome</keyword>